<dbReference type="InterPro" id="IPR000326">
    <property type="entry name" value="PAP2/HPO"/>
</dbReference>
<feature type="transmembrane region" description="Helical" evidence="2">
    <location>
        <begin position="99"/>
        <end position="121"/>
    </location>
</feature>
<evidence type="ECO:0000256" key="2">
    <source>
        <dbReference type="SAM" id="Phobius"/>
    </source>
</evidence>
<comment type="caution">
    <text evidence="4">The sequence shown here is derived from an EMBL/GenBank/DDBJ whole genome shotgun (WGS) entry which is preliminary data.</text>
</comment>
<dbReference type="SUPFAM" id="SSF48317">
    <property type="entry name" value="Acid phosphatase/Vanadium-dependent haloperoxidase"/>
    <property type="match status" value="1"/>
</dbReference>
<feature type="transmembrane region" description="Helical" evidence="2">
    <location>
        <begin position="128"/>
        <end position="145"/>
    </location>
</feature>
<feature type="compositionally biased region" description="Low complexity" evidence="1">
    <location>
        <begin position="14"/>
        <end position="38"/>
    </location>
</feature>
<keyword evidence="2" id="KW-0812">Transmembrane</keyword>
<evidence type="ECO:0000259" key="3">
    <source>
        <dbReference type="Pfam" id="PF01569"/>
    </source>
</evidence>
<feature type="domain" description="Phosphatidic acid phosphatase type 2/haloperoxidase" evidence="3">
    <location>
        <begin position="145"/>
        <end position="254"/>
    </location>
</feature>
<dbReference type="Gene3D" id="1.20.144.10">
    <property type="entry name" value="Phosphatidic acid phosphatase type 2/haloperoxidase"/>
    <property type="match status" value="1"/>
</dbReference>
<protein>
    <submittedName>
        <fullName evidence="4">Membrane protein</fullName>
    </submittedName>
</protein>
<dbReference type="AlphaFoldDB" id="F5RFL9"/>
<proteinExistence type="predicted"/>
<feature type="compositionally biased region" description="Basic residues" evidence="1">
    <location>
        <begin position="1"/>
        <end position="11"/>
    </location>
</feature>
<dbReference type="STRING" id="1000565.METUNv1_03100"/>
<accession>F5RFL9</accession>
<dbReference type="InterPro" id="IPR036938">
    <property type="entry name" value="PAP2/HPO_sf"/>
</dbReference>
<keyword evidence="2" id="KW-1133">Transmembrane helix</keyword>
<feature type="transmembrane region" description="Helical" evidence="2">
    <location>
        <begin position="209"/>
        <end position="226"/>
    </location>
</feature>
<keyword evidence="5" id="KW-1185">Reference proteome</keyword>
<gene>
    <name evidence="4" type="ORF">METUNv1_03100</name>
</gene>
<dbReference type="Pfam" id="PF01569">
    <property type="entry name" value="PAP2"/>
    <property type="match status" value="1"/>
</dbReference>
<dbReference type="eggNOG" id="COG3907">
    <property type="taxonomic scope" value="Bacteria"/>
</dbReference>
<sequence>MSHFGRLRMKSSSKEQSASAQRHGYSSRGASKAPPSSSSRSDADLWLVALVCLLLALFASRWSGADLWLSRQFFDPGSTRFPLREAELWSGLLHDGFKWLSLTIWTGLLCIRISGIGSLHLRIASRELNFVLTASLFIVLATSYARSISLHSCPWYLTQFGGSAEFFRLLDVAPSNAGPGRCLPSGHASSAFMWLAVVPILSGHKRRNLLVAVLALGLLAGVVQVARGAHLASHVLMSGALGALAAALAHRLHIRRLTR</sequence>
<dbReference type="EMBL" id="AFHG01000053">
    <property type="protein sequence ID" value="EGK70875.1"/>
    <property type="molecule type" value="Genomic_DNA"/>
</dbReference>
<dbReference type="Proteomes" id="UP000005019">
    <property type="component" value="Unassembled WGS sequence"/>
</dbReference>
<evidence type="ECO:0000313" key="5">
    <source>
        <dbReference type="Proteomes" id="UP000005019"/>
    </source>
</evidence>
<organism evidence="4 5">
    <name type="scientific">Methyloversatilis universalis (strain ATCC BAA-1314 / DSM 25237 / JCM 13912 / CCUG 52030 / FAM5)</name>
    <dbReference type="NCBI Taxonomy" id="1000565"/>
    <lineage>
        <taxon>Bacteria</taxon>
        <taxon>Pseudomonadati</taxon>
        <taxon>Pseudomonadota</taxon>
        <taxon>Betaproteobacteria</taxon>
        <taxon>Nitrosomonadales</taxon>
        <taxon>Sterolibacteriaceae</taxon>
        <taxon>Methyloversatilis</taxon>
    </lineage>
</organism>
<name>F5RFL9_METUF</name>
<feature type="transmembrane region" description="Helical" evidence="2">
    <location>
        <begin position="232"/>
        <end position="249"/>
    </location>
</feature>
<feature type="region of interest" description="Disordered" evidence="1">
    <location>
        <begin position="1"/>
        <end position="38"/>
    </location>
</feature>
<evidence type="ECO:0000313" key="4">
    <source>
        <dbReference type="EMBL" id="EGK70875.1"/>
    </source>
</evidence>
<reference evidence="4 5" key="1">
    <citation type="journal article" date="2011" name="J. Bacteriol.">
        <title>Genome sequence of Methyloversatilis universalis FAM5T, a methylotrophic representative of the order Rhodocyclales.</title>
        <authorList>
            <person name="Kittichotirat W."/>
            <person name="Good N.M."/>
            <person name="Hall R."/>
            <person name="Bringel F."/>
            <person name="Lajus A."/>
            <person name="Medigue C."/>
            <person name="Smalley N.E."/>
            <person name="Beck D."/>
            <person name="Bumgarner R."/>
            <person name="Vuilleumier S."/>
            <person name="Kalyuzhnaya M.G."/>
        </authorList>
    </citation>
    <scope>NUCLEOTIDE SEQUENCE [LARGE SCALE GENOMIC DNA]</scope>
    <source>
        <strain evidence="5">ATCC BAA-1314 / JCM 13912 / FAM5</strain>
    </source>
</reference>
<feature type="transmembrane region" description="Helical" evidence="2">
    <location>
        <begin position="45"/>
        <end position="64"/>
    </location>
</feature>
<evidence type="ECO:0000256" key="1">
    <source>
        <dbReference type="SAM" id="MobiDB-lite"/>
    </source>
</evidence>
<feature type="transmembrane region" description="Helical" evidence="2">
    <location>
        <begin position="185"/>
        <end position="202"/>
    </location>
</feature>
<keyword evidence="2" id="KW-0472">Membrane</keyword>